<keyword evidence="11 18" id="KW-0472">Membrane</keyword>
<dbReference type="GO" id="GO:0005886">
    <property type="term" value="C:plasma membrane"/>
    <property type="evidence" value="ECO:0007669"/>
    <property type="project" value="UniProtKB-SubCell"/>
</dbReference>
<evidence type="ECO:0000256" key="18">
    <source>
        <dbReference type="SAM" id="Phobius"/>
    </source>
</evidence>
<evidence type="ECO:0000256" key="16">
    <source>
        <dbReference type="ARBA" id="ARBA00032717"/>
    </source>
</evidence>
<dbReference type="Proteomes" id="UP000037939">
    <property type="component" value="Unassembled WGS sequence"/>
</dbReference>
<dbReference type="EMBL" id="LAQT01000031">
    <property type="protein sequence ID" value="KPC50172.1"/>
    <property type="molecule type" value="Genomic_DNA"/>
</dbReference>
<keyword evidence="10" id="KW-0560">Oxidoreductase</keyword>
<dbReference type="GO" id="GO:0019646">
    <property type="term" value="P:aerobic electron transport chain"/>
    <property type="evidence" value="ECO:0007669"/>
    <property type="project" value="InterPro"/>
</dbReference>
<dbReference type="InterPro" id="IPR035973">
    <property type="entry name" value="Cyt_c_oxidase_su3-like_sf"/>
</dbReference>
<organism evidence="20 21">
    <name type="scientific">Amantichitinum ursilacus</name>
    <dbReference type="NCBI Taxonomy" id="857265"/>
    <lineage>
        <taxon>Bacteria</taxon>
        <taxon>Pseudomonadati</taxon>
        <taxon>Pseudomonadota</taxon>
        <taxon>Betaproteobacteria</taxon>
        <taxon>Neisseriales</taxon>
        <taxon>Chitinibacteraceae</taxon>
        <taxon>Amantichitinum</taxon>
    </lineage>
</organism>
<evidence type="ECO:0000256" key="15">
    <source>
        <dbReference type="ARBA" id="ARBA00032189"/>
    </source>
</evidence>
<feature type="transmembrane region" description="Helical" evidence="18">
    <location>
        <begin position="187"/>
        <end position="207"/>
    </location>
</feature>
<comment type="function">
    <text evidence="12">Cytochrome bo(3) ubiquinol terminal oxidase is the component of the aerobic respiratory chain of E.coli that predominates when cells are grown at high aeration. Has proton pump activity across the membrane in addition to electron transfer, pumping 2 protons/electron.</text>
</comment>
<feature type="transmembrane region" description="Helical" evidence="18">
    <location>
        <begin position="140"/>
        <end position="166"/>
    </location>
</feature>
<dbReference type="InterPro" id="IPR024791">
    <property type="entry name" value="Cyt_c/ubiquinol_Oxase_su3"/>
</dbReference>
<dbReference type="Pfam" id="PF00510">
    <property type="entry name" value="COX3"/>
    <property type="match status" value="1"/>
</dbReference>
<keyword evidence="7 17" id="KW-0812">Transmembrane</keyword>
<dbReference type="GO" id="GO:0004129">
    <property type="term" value="F:cytochrome-c oxidase activity"/>
    <property type="evidence" value="ECO:0007669"/>
    <property type="project" value="InterPro"/>
</dbReference>
<keyword evidence="5" id="KW-0813">Transport</keyword>
<evidence type="ECO:0000256" key="1">
    <source>
        <dbReference type="ARBA" id="ARBA00004651"/>
    </source>
</evidence>
<reference evidence="20 21" key="1">
    <citation type="submission" date="2015-07" db="EMBL/GenBank/DDBJ databases">
        <title>Draft genome sequence of the Amantichitinum ursilacus IGB-41, a new chitin-degrading bacterium.</title>
        <authorList>
            <person name="Kirstahler P."/>
            <person name="Guenther M."/>
            <person name="Grumaz C."/>
            <person name="Rupp S."/>
            <person name="Zibek S."/>
            <person name="Sohn K."/>
        </authorList>
    </citation>
    <scope>NUCLEOTIDE SEQUENCE [LARGE SCALE GENOMIC DNA]</scope>
    <source>
        <strain evidence="20 21">IGB-41</strain>
    </source>
</reference>
<proteinExistence type="inferred from homology"/>
<evidence type="ECO:0000256" key="5">
    <source>
        <dbReference type="ARBA" id="ARBA00022448"/>
    </source>
</evidence>
<evidence type="ECO:0000256" key="7">
    <source>
        <dbReference type="ARBA" id="ARBA00022692"/>
    </source>
</evidence>
<protein>
    <recommendedName>
        <fullName evidence="4">Cytochrome bo(3) ubiquinol oxidase subunit 3</fullName>
    </recommendedName>
    <alternativeName>
        <fullName evidence="15">Cytochrome o ubiquinol oxidase subunit 3</fullName>
    </alternativeName>
    <alternativeName>
        <fullName evidence="13">Oxidase bo(3) subunit 3</fullName>
    </alternativeName>
    <alternativeName>
        <fullName evidence="16">Ubiquinol oxidase polypeptide III</fullName>
    </alternativeName>
    <alternativeName>
        <fullName evidence="14">Ubiquinol oxidase subunit 3</fullName>
    </alternativeName>
</protein>
<evidence type="ECO:0000256" key="13">
    <source>
        <dbReference type="ARBA" id="ARBA00030072"/>
    </source>
</evidence>
<dbReference type="AlphaFoldDB" id="A0A0N1JRL5"/>
<dbReference type="STRING" id="857265.WG78_18245"/>
<accession>A0A0N1JRL5</accession>
<feature type="transmembrane region" description="Helical" evidence="18">
    <location>
        <begin position="102"/>
        <end position="120"/>
    </location>
</feature>
<dbReference type="GO" id="GO:0009486">
    <property type="term" value="F:cytochrome bo3 ubiquinol oxidase activity"/>
    <property type="evidence" value="ECO:0007669"/>
    <property type="project" value="InterPro"/>
</dbReference>
<evidence type="ECO:0000256" key="3">
    <source>
        <dbReference type="ARBA" id="ARBA00011700"/>
    </source>
</evidence>
<evidence type="ECO:0000256" key="10">
    <source>
        <dbReference type="ARBA" id="ARBA00023002"/>
    </source>
</evidence>
<evidence type="ECO:0000256" key="14">
    <source>
        <dbReference type="ARBA" id="ARBA00031884"/>
    </source>
</evidence>
<dbReference type="InterPro" id="IPR033946">
    <property type="entry name" value="Ubiquinol_oxase_su3_dom"/>
</dbReference>
<dbReference type="NCBIfam" id="TIGR02842">
    <property type="entry name" value="CyoC"/>
    <property type="match status" value="1"/>
</dbReference>
<dbReference type="RefSeq" id="WP_053939240.1">
    <property type="nucleotide sequence ID" value="NZ_LAQT01000031.1"/>
</dbReference>
<sequence length="208" mass="22471">MTDAQISQMTPEGSEIPISERGPAPTRVVVSYGFWLFILSDIILFAALFAAYAVLSGQTAGGPSGHQLFDRGHVLIETACLLLSSFTCGMFSLAIDQRSARYTYVFGAITFALGLGFIGLELSEFTEMIAHGNGPQRSAFLSAFFALVGMHGTHVTLGLAWLLGMLAQVATLGFTPRVVGRLRCFSLFWHALDVVWIGVFTIVYLGAH</sequence>
<evidence type="ECO:0000313" key="21">
    <source>
        <dbReference type="Proteomes" id="UP000037939"/>
    </source>
</evidence>
<dbReference type="InterPro" id="IPR014206">
    <property type="entry name" value="Cyt_c_ubiqinol_oxidase_su3"/>
</dbReference>
<evidence type="ECO:0000256" key="6">
    <source>
        <dbReference type="ARBA" id="ARBA00022475"/>
    </source>
</evidence>
<name>A0A0N1JRL5_9NEIS</name>
<dbReference type="InterPro" id="IPR013833">
    <property type="entry name" value="Cyt_c_oxidase_su3_a-hlx"/>
</dbReference>
<dbReference type="SUPFAM" id="SSF81452">
    <property type="entry name" value="Cytochrome c oxidase subunit III-like"/>
    <property type="match status" value="1"/>
</dbReference>
<comment type="similarity">
    <text evidence="2 17">Belongs to the cytochrome c oxidase subunit 3 family.</text>
</comment>
<comment type="caution">
    <text evidence="20">The sequence shown here is derived from an EMBL/GenBank/DDBJ whole genome shotgun (WGS) entry which is preliminary data.</text>
</comment>
<comment type="subunit">
    <text evidence="3">Heterooctamer of two A chains, two B chains, two C chains and two D chains.</text>
</comment>
<evidence type="ECO:0000256" key="17">
    <source>
        <dbReference type="RuleBase" id="RU003376"/>
    </source>
</evidence>
<feature type="domain" description="Heme-copper oxidase subunit III family profile" evidence="19">
    <location>
        <begin position="30"/>
        <end position="208"/>
    </location>
</feature>
<evidence type="ECO:0000256" key="9">
    <source>
        <dbReference type="ARBA" id="ARBA00022989"/>
    </source>
</evidence>
<evidence type="ECO:0000256" key="8">
    <source>
        <dbReference type="ARBA" id="ARBA00022982"/>
    </source>
</evidence>
<evidence type="ECO:0000259" key="19">
    <source>
        <dbReference type="PROSITE" id="PS50253"/>
    </source>
</evidence>
<dbReference type="OrthoDB" id="9810850at2"/>
<evidence type="ECO:0000256" key="4">
    <source>
        <dbReference type="ARBA" id="ARBA00014687"/>
    </source>
</evidence>
<dbReference type="InterPro" id="IPR000298">
    <property type="entry name" value="Cyt_c_oxidase-like_su3"/>
</dbReference>
<comment type="subcellular location">
    <subcellularLocation>
        <location evidence="1 17">Cell membrane</location>
        <topology evidence="1 17">Multi-pass membrane protein</topology>
    </subcellularLocation>
</comment>
<keyword evidence="8" id="KW-0249">Electron transport</keyword>
<dbReference type="Gene3D" id="1.20.120.80">
    <property type="entry name" value="Cytochrome c oxidase, subunit III, four-helix bundle"/>
    <property type="match status" value="1"/>
</dbReference>
<dbReference type="PANTHER" id="PTHR11403:SF2">
    <property type="entry name" value="CYTOCHROME BO(3) UBIQUINOL OXIDASE SUBUNIT 3"/>
    <property type="match status" value="1"/>
</dbReference>
<dbReference type="PATRIC" id="fig|857265.3.peg.3732"/>
<keyword evidence="6" id="KW-1003">Cell membrane</keyword>
<dbReference type="PROSITE" id="PS50253">
    <property type="entry name" value="COX3"/>
    <property type="match status" value="1"/>
</dbReference>
<feature type="transmembrane region" description="Helical" evidence="18">
    <location>
        <begin position="29"/>
        <end position="54"/>
    </location>
</feature>
<evidence type="ECO:0000313" key="20">
    <source>
        <dbReference type="EMBL" id="KPC50172.1"/>
    </source>
</evidence>
<keyword evidence="9 18" id="KW-1133">Transmembrane helix</keyword>
<evidence type="ECO:0000256" key="12">
    <source>
        <dbReference type="ARBA" id="ARBA00025694"/>
    </source>
</evidence>
<dbReference type="FunFam" id="1.20.120.80:FF:000001">
    <property type="entry name" value="Cytochrome (Ubi)quinol oxidase subunit III"/>
    <property type="match status" value="1"/>
</dbReference>
<evidence type="ECO:0000256" key="11">
    <source>
        <dbReference type="ARBA" id="ARBA00023136"/>
    </source>
</evidence>
<dbReference type="CDD" id="cd02863">
    <property type="entry name" value="Ubiquinol_oxidase_III"/>
    <property type="match status" value="1"/>
</dbReference>
<evidence type="ECO:0000256" key="2">
    <source>
        <dbReference type="ARBA" id="ARBA00010581"/>
    </source>
</evidence>
<dbReference type="PANTHER" id="PTHR11403">
    <property type="entry name" value="CYTOCHROME C OXIDASE SUBUNIT III"/>
    <property type="match status" value="1"/>
</dbReference>
<feature type="transmembrane region" description="Helical" evidence="18">
    <location>
        <begin position="74"/>
        <end position="95"/>
    </location>
</feature>
<gene>
    <name evidence="20" type="primary">cyoC</name>
    <name evidence="20" type="ORF">WG78_18245</name>
</gene>
<keyword evidence="21" id="KW-1185">Reference proteome</keyword>